<proteinExistence type="predicted"/>
<evidence type="ECO:0000313" key="1">
    <source>
        <dbReference type="EMBL" id="CAA2626222.1"/>
    </source>
</evidence>
<dbReference type="EMBL" id="CACRZD030000009">
    <property type="protein sequence ID" value="CAA6665540.1"/>
    <property type="molecule type" value="Genomic_DNA"/>
</dbReference>
<accession>A0A7I8J6B5</accession>
<dbReference type="Pfam" id="PF09713">
    <property type="entry name" value="A_thal_3526"/>
    <property type="match status" value="1"/>
</dbReference>
<evidence type="ECO:0000313" key="2">
    <source>
        <dbReference type="Proteomes" id="UP001189122"/>
    </source>
</evidence>
<gene>
    <name evidence="1" type="ORF">SI7747_09011929</name>
</gene>
<dbReference type="EMBL" id="LR743596">
    <property type="protein sequence ID" value="CAA2626222.1"/>
    <property type="molecule type" value="Genomic_DNA"/>
</dbReference>
<protein>
    <submittedName>
        <fullName evidence="1">Uncharacterized protein</fullName>
    </submittedName>
</protein>
<name>A0A7I8J6B5_SPIIN</name>
<dbReference type="PANTHER" id="PTHR31871:SF5">
    <property type="entry name" value="TRANSMEMBRANE PROTEIN"/>
    <property type="match status" value="1"/>
</dbReference>
<dbReference type="PANTHER" id="PTHR31871">
    <property type="entry name" value="OS02G0137100 PROTEIN"/>
    <property type="match status" value="1"/>
</dbReference>
<dbReference type="InterPro" id="IPR006476">
    <property type="entry name" value="CHP01589_pln"/>
</dbReference>
<dbReference type="AlphaFoldDB" id="A0A7I8J6B5"/>
<organism evidence="1">
    <name type="scientific">Spirodela intermedia</name>
    <name type="common">Intermediate duckweed</name>
    <dbReference type="NCBI Taxonomy" id="51605"/>
    <lineage>
        <taxon>Eukaryota</taxon>
        <taxon>Viridiplantae</taxon>
        <taxon>Streptophyta</taxon>
        <taxon>Embryophyta</taxon>
        <taxon>Tracheophyta</taxon>
        <taxon>Spermatophyta</taxon>
        <taxon>Magnoliopsida</taxon>
        <taxon>Liliopsida</taxon>
        <taxon>Araceae</taxon>
        <taxon>Lemnoideae</taxon>
        <taxon>Spirodela</taxon>
    </lineage>
</organism>
<dbReference type="NCBIfam" id="TIGR01589">
    <property type="entry name" value="A_thal_3526"/>
    <property type="match status" value="1"/>
</dbReference>
<reference evidence="1 2" key="1">
    <citation type="submission" date="2019-12" db="EMBL/GenBank/DDBJ databases">
        <authorList>
            <person name="Scholz U."/>
            <person name="Mascher M."/>
            <person name="Fiebig A."/>
        </authorList>
    </citation>
    <scope>NUCLEOTIDE SEQUENCE</scope>
</reference>
<dbReference type="Proteomes" id="UP001189122">
    <property type="component" value="Unassembled WGS sequence"/>
</dbReference>
<keyword evidence="2" id="KW-1185">Reference proteome</keyword>
<sequence>MWCGHERHRDHGLPCFHCDPRGYIRMVQHLIEKCLVLRMSWDDTVHALARRAGIRPLITLTVWKELLKENRSFFHEYFREISIRPSVCESLRPSYSIHSHIYSRYTKNSIPFFTSFR</sequence>